<dbReference type="SMART" id="SM00382">
    <property type="entry name" value="AAA"/>
    <property type="match status" value="1"/>
</dbReference>
<evidence type="ECO:0000259" key="16">
    <source>
        <dbReference type="PROSITE" id="PS50051"/>
    </source>
</evidence>
<evidence type="ECO:0000256" key="6">
    <source>
        <dbReference type="ARBA" id="ARBA00022741"/>
    </source>
</evidence>
<comment type="catalytic activity">
    <reaction evidence="14">
        <text>ATP + H2O = ADP + phosphate + H(+)</text>
        <dbReference type="Rhea" id="RHEA:13065"/>
        <dbReference type="ChEBI" id="CHEBI:15377"/>
        <dbReference type="ChEBI" id="CHEBI:15378"/>
        <dbReference type="ChEBI" id="CHEBI:30616"/>
        <dbReference type="ChEBI" id="CHEBI:43474"/>
        <dbReference type="ChEBI" id="CHEBI:456216"/>
        <dbReference type="EC" id="3.6.4.12"/>
    </reaction>
</comment>
<evidence type="ECO:0000256" key="9">
    <source>
        <dbReference type="ARBA" id="ARBA00022840"/>
    </source>
</evidence>
<evidence type="ECO:0000256" key="2">
    <source>
        <dbReference type="ARBA" id="ARBA00004286"/>
    </source>
</evidence>
<keyword evidence="6 13" id="KW-0547">Nucleotide-binding</keyword>
<dbReference type="GO" id="GO:1902975">
    <property type="term" value="P:mitotic DNA replication initiation"/>
    <property type="evidence" value="ECO:0007669"/>
    <property type="project" value="TreeGrafter"/>
</dbReference>
<dbReference type="InterPro" id="IPR027417">
    <property type="entry name" value="P-loop_NTPase"/>
</dbReference>
<dbReference type="GO" id="GO:0016787">
    <property type="term" value="F:hydrolase activity"/>
    <property type="evidence" value="ECO:0007669"/>
    <property type="project" value="UniProtKB-KW"/>
</dbReference>
<dbReference type="InterPro" id="IPR008046">
    <property type="entry name" value="Mcm3"/>
</dbReference>
<organism evidence="17 18">
    <name type="scientific">Patiria miniata</name>
    <name type="common">Bat star</name>
    <name type="synonym">Asterina miniata</name>
    <dbReference type="NCBI Taxonomy" id="46514"/>
    <lineage>
        <taxon>Eukaryota</taxon>
        <taxon>Metazoa</taxon>
        <taxon>Echinodermata</taxon>
        <taxon>Eleutherozoa</taxon>
        <taxon>Asterozoa</taxon>
        <taxon>Asteroidea</taxon>
        <taxon>Valvatacea</taxon>
        <taxon>Valvatida</taxon>
        <taxon>Asterinidae</taxon>
        <taxon>Patiria</taxon>
    </lineage>
</organism>
<keyword evidence="10 13" id="KW-0238">DNA-binding</keyword>
<keyword evidence="5 14" id="KW-0235">DNA replication</keyword>
<dbReference type="SUPFAM" id="SSF52540">
    <property type="entry name" value="P-loop containing nucleoside triphosphate hydrolases"/>
    <property type="match status" value="1"/>
</dbReference>
<feature type="compositionally biased region" description="Acidic residues" evidence="15">
    <location>
        <begin position="703"/>
        <end position="721"/>
    </location>
</feature>
<feature type="region of interest" description="Disordered" evidence="15">
    <location>
        <begin position="658"/>
        <end position="738"/>
    </location>
</feature>
<proteinExistence type="inferred from homology"/>
<dbReference type="SMART" id="SM00350">
    <property type="entry name" value="MCM"/>
    <property type="match status" value="1"/>
</dbReference>
<comment type="similarity">
    <text evidence="3 13">Belongs to the MCM family.</text>
</comment>
<dbReference type="Pfam" id="PF14551">
    <property type="entry name" value="MCM_N"/>
    <property type="match status" value="1"/>
</dbReference>
<dbReference type="SUPFAM" id="SSF50249">
    <property type="entry name" value="Nucleic acid-binding proteins"/>
    <property type="match status" value="1"/>
</dbReference>
<comment type="subunit">
    <text evidence="14">Component of the MCM2-7 complex.</text>
</comment>
<dbReference type="RefSeq" id="XP_038051605.1">
    <property type="nucleotide sequence ID" value="XM_038195677.1"/>
</dbReference>
<evidence type="ECO:0000256" key="13">
    <source>
        <dbReference type="RuleBase" id="RU004070"/>
    </source>
</evidence>
<dbReference type="InterPro" id="IPR012340">
    <property type="entry name" value="NA-bd_OB-fold"/>
</dbReference>
<dbReference type="FunFam" id="3.30.1640.10:FF:000002">
    <property type="entry name" value="DNA helicase"/>
    <property type="match status" value="1"/>
</dbReference>
<dbReference type="PRINTS" id="PR01657">
    <property type="entry name" value="MCMFAMILY"/>
</dbReference>
<dbReference type="GO" id="GO:0005634">
    <property type="term" value="C:nucleus"/>
    <property type="evidence" value="ECO:0007669"/>
    <property type="project" value="UniProtKB-SubCell"/>
</dbReference>
<feature type="compositionally biased region" description="Basic residues" evidence="15">
    <location>
        <begin position="681"/>
        <end position="696"/>
    </location>
</feature>
<dbReference type="PANTHER" id="PTHR11630:SF46">
    <property type="entry name" value="DNA REPLICATION LICENSING FACTOR MCM3-RELATED"/>
    <property type="match status" value="1"/>
</dbReference>
<dbReference type="InterPro" id="IPR027925">
    <property type="entry name" value="MCM_N"/>
</dbReference>
<evidence type="ECO:0000256" key="8">
    <source>
        <dbReference type="ARBA" id="ARBA00022806"/>
    </source>
</evidence>
<dbReference type="Gene3D" id="2.20.28.10">
    <property type="match status" value="1"/>
</dbReference>
<evidence type="ECO:0000256" key="11">
    <source>
        <dbReference type="ARBA" id="ARBA00023242"/>
    </source>
</evidence>
<dbReference type="Gene3D" id="2.40.50.140">
    <property type="entry name" value="Nucleic acid-binding proteins"/>
    <property type="match status" value="1"/>
</dbReference>
<feature type="compositionally biased region" description="Polar residues" evidence="15">
    <location>
        <begin position="725"/>
        <end position="735"/>
    </location>
</feature>
<evidence type="ECO:0000256" key="15">
    <source>
        <dbReference type="SAM" id="MobiDB-lite"/>
    </source>
</evidence>
<dbReference type="GO" id="GO:0000727">
    <property type="term" value="P:double-strand break repair via break-induced replication"/>
    <property type="evidence" value="ECO:0007669"/>
    <property type="project" value="TreeGrafter"/>
</dbReference>
<evidence type="ECO:0000256" key="14">
    <source>
        <dbReference type="RuleBase" id="RU368061"/>
    </source>
</evidence>
<dbReference type="InterPro" id="IPR056575">
    <property type="entry name" value="WH_MCM3_C"/>
</dbReference>
<keyword evidence="18" id="KW-1185">Reference proteome</keyword>
<dbReference type="PROSITE" id="PS00847">
    <property type="entry name" value="MCM_1"/>
    <property type="match status" value="1"/>
</dbReference>
<protein>
    <recommendedName>
        <fullName evidence="14">DNA replication licensing factor MCM3</fullName>
        <ecNumber evidence="14">3.6.4.12</ecNumber>
    </recommendedName>
</protein>
<dbReference type="PROSITE" id="PS50051">
    <property type="entry name" value="MCM_2"/>
    <property type="match status" value="1"/>
</dbReference>
<dbReference type="GO" id="GO:0006271">
    <property type="term" value="P:DNA strand elongation involved in DNA replication"/>
    <property type="evidence" value="ECO:0007669"/>
    <property type="project" value="TreeGrafter"/>
</dbReference>
<comment type="subcellular location">
    <subcellularLocation>
        <location evidence="2">Chromosome</location>
    </subcellularLocation>
    <subcellularLocation>
        <location evidence="1 14">Nucleus</location>
    </subcellularLocation>
</comment>
<feature type="compositionally biased region" description="Acidic residues" evidence="15">
    <location>
        <begin position="665"/>
        <end position="677"/>
    </location>
</feature>
<dbReference type="Pfam" id="PF17855">
    <property type="entry name" value="MCM_lid"/>
    <property type="match status" value="1"/>
</dbReference>
<dbReference type="PRINTS" id="PR01659">
    <property type="entry name" value="MCMPROTEIN3"/>
</dbReference>
<dbReference type="EnsemblMetazoa" id="XM_038195677.1">
    <property type="protein sequence ID" value="XP_038051605.1"/>
    <property type="gene ID" value="LOC119724573"/>
</dbReference>
<keyword evidence="9 13" id="KW-0067">ATP-binding</keyword>
<evidence type="ECO:0000256" key="4">
    <source>
        <dbReference type="ARBA" id="ARBA00022454"/>
    </source>
</evidence>
<keyword evidence="11 14" id="KW-0539">Nucleus</keyword>
<evidence type="ECO:0000313" key="18">
    <source>
        <dbReference type="Proteomes" id="UP000887568"/>
    </source>
</evidence>
<dbReference type="FunFam" id="2.20.28.10:FF:000006">
    <property type="entry name" value="DNA helicase"/>
    <property type="match status" value="1"/>
</dbReference>
<dbReference type="AlphaFoldDB" id="A0A913ZKI5"/>
<dbReference type="InterPro" id="IPR033762">
    <property type="entry name" value="MCM_OB"/>
</dbReference>
<dbReference type="GO" id="GO:0042555">
    <property type="term" value="C:MCM complex"/>
    <property type="evidence" value="ECO:0007669"/>
    <property type="project" value="UniProtKB-UniRule"/>
</dbReference>
<dbReference type="Gene3D" id="3.30.1640.10">
    <property type="entry name" value="mini-chromosome maintenance (MCM) complex, chain A, domain 1"/>
    <property type="match status" value="1"/>
</dbReference>
<keyword evidence="12" id="KW-0131">Cell cycle</keyword>
<keyword evidence="4" id="KW-0158">Chromosome</keyword>
<accession>A0A913ZKI5</accession>
<evidence type="ECO:0000256" key="5">
    <source>
        <dbReference type="ARBA" id="ARBA00022705"/>
    </source>
</evidence>
<evidence type="ECO:0000256" key="1">
    <source>
        <dbReference type="ARBA" id="ARBA00004123"/>
    </source>
</evidence>
<dbReference type="PANTHER" id="PTHR11630">
    <property type="entry name" value="DNA REPLICATION LICENSING FACTOR MCM FAMILY MEMBER"/>
    <property type="match status" value="1"/>
</dbReference>
<dbReference type="OrthoDB" id="1882346at2759"/>
<feature type="domain" description="MCM C-terminal AAA(+) ATPase" evidence="16">
    <location>
        <begin position="292"/>
        <end position="498"/>
    </location>
</feature>
<sequence length="811" mass="91496">MDTDVDQQLRDYQREYLDFLDDNADQGIYNEKVKDMITKNRQRLVVNINDLRRKAPKRAHRLLTNAHEELIACQQALKEFVTQADTAYGKEHEEFFVGFEGSFGSKHVTPRSLSARHIGNLVCVEGIVTKCSLVRPKVVRSVHYCPATKKTMERKYTDLTSLDAFPSSSVYPTKDDQDNPLETEYGLSTYKDHQTLTIQEMPEKAPAGQLPRSVDIITDNDLVDNCKPGDRVQIVGTLRCLPNKKGSYTSGTFRTIMLANNISLLSKEIAPMFSAEDVVKIRKFGRNKKQDAFEVLSHSLAPSIHGHEYIKKATLCMLLGGVEKVLENGTRLRGDINVLLIGDPSTAKSQMLRYVLHTAPRAITTTGRGSSGVGLTAAVTTDQETGERRLEAGAMVLADRGVVCIDEFDKMSDQDRTAIHEVMEQGRVTIAKAGIHAKLNARCSVLAAANPVYGRYDEYKTPMENIGLQDSLLSRFDLIFIVLDTMDPDHDRKISDHVLRMHRYRTPGEQDGDALPLGSSVDYLATQDPLMDDKADEETQVYDKHDNLLHGNRKREKFVSMEFMRKYIHIAKMIKPVLTREAADCIADEYSKLRSQEQSANNVARTQPVTARSLETLIRLATAHAKARLSKTVDLQDAESAIELIQFAIFKKVLEKEKKRRRNDDSDEEMEEEDEEQEQRRKTKKKRSPSKKQKKDRPKEGEEGFDPYDFDSYEEDEDDPEVTMRSPSGTQSSTAMPMEVDISEDKLKKFRATIAKIFTSQAESVPLAEVKKALAKDNQDDKFTPGEIDAAINAMQDANQIMFSSGMVYLI</sequence>
<evidence type="ECO:0000256" key="3">
    <source>
        <dbReference type="ARBA" id="ARBA00008010"/>
    </source>
</evidence>
<dbReference type="GeneID" id="119724573"/>
<evidence type="ECO:0000256" key="7">
    <source>
        <dbReference type="ARBA" id="ARBA00022801"/>
    </source>
</evidence>
<dbReference type="GO" id="GO:0005524">
    <property type="term" value="F:ATP binding"/>
    <property type="evidence" value="ECO:0007669"/>
    <property type="project" value="UniProtKB-UniRule"/>
</dbReference>
<dbReference type="Proteomes" id="UP000887568">
    <property type="component" value="Unplaced"/>
</dbReference>
<dbReference type="InterPro" id="IPR031327">
    <property type="entry name" value="MCM"/>
</dbReference>
<dbReference type="CTD" id="4172"/>
<dbReference type="OMA" id="NVYPQED"/>
<dbReference type="Gene3D" id="3.40.50.300">
    <property type="entry name" value="P-loop containing nucleotide triphosphate hydrolases"/>
    <property type="match status" value="1"/>
</dbReference>
<dbReference type="GO" id="GO:0005694">
    <property type="term" value="C:chromosome"/>
    <property type="evidence" value="ECO:0007669"/>
    <property type="project" value="UniProtKB-SubCell"/>
</dbReference>
<name>A0A913ZKI5_PATMI</name>
<dbReference type="InterPro" id="IPR018525">
    <property type="entry name" value="MCM_CS"/>
</dbReference>
<dbReference type="Pfam" id="PF17207">
    <property type="entry name" value="MCM_OB"/>
    <property type="match status" value="1"/>
</dbReference>
<dbReference type="InterPro" id="IPR003593">
    <property type="entry name" value="AAA+_ATPase"/>
</dbReference>
<evidence type="ECO:0000313" key="17">
    <source>
        <dbReference type="EnsemblMetazoa" id="XP_038051605.1"/>
    </source>
</evidence>
<dbReference type="InterPro" id="IPR001208">
    <property type="entry name" value="MCM_dom"/>
</dbReference>
<evidence type="ECO:0000256" key="12">
    <source>
        <dbReference type="ARBA" id="ARBA00023306"/>
    </source>
</evidence>
<dbReference type="Pfam" id="PF00493">
    <property type="entry name" value="MCM"/>
    <property type="match status" value="1"/>
</dbReference>
<evidence type="ECO:0000256" key="10">
    <source>
        <dbReference type="ARBA" id="ARBA00023125"/>
    </source>
</evidence>
<dbReference type="InterPro" id="IPR041562">
    <property type="entry name" value="MCM_lid"/>
</dbReference>
<dbReference type="Pfam" id="PF23191">
    <property type="entry name" value="WHD_MCM3_C"/>
    <property type="match status" value="1"/>
</dbReference>
<keyword evidence="7 14" id="KW-0378">Hydrolase</keyword>
<comment type="function">
    <text evidence="14">Acts as component of the MCM2-7 complex (MCM complex) which is the replicative helicase essential for 'once per cell cycle' DNA replication initiation and elongation in eukaryotic cells. The active ATPase sites in the MCM2-7 ring are formed through the interaction surfaces of two neighboring subunits such that a critical structure of a conserved arginine finger motif is provided in trans relative to the ATP-binding site of the Walker A box of the adjacent subunit. The six ATPase active sites, however, are likely to contribute differentially to the complex helicase activity.</text>
</comment>
<dbReference type="GO" id="GO:0003697">
    <property type="term" value="F:single-stranded DNA binding"/>
    <property type="evidence" value="ECO:0007669"/>
    <property type="project" value="TreeGrafter"/>
</dbReference>
<keyword evidence="8 14" id="KW-0347">Helicase</keyword>
<dbReference type="CDD" id="cd17754">
    <property type="entry name" value="MCM3"/>
    <property type="match status" value="1"/>
</dbReference>
<dbReference type="GO" id="GO:0017116">
    <property type="term" value="F:single-stranded DNA helicase activity"/>
    <property type="evidence" value="ECO:0007669"/>
    <property type="project" value="TreeGrafter"/>
</dbReference>
<dbReference type="EC" id="3.6.4.12" evidence="14"/>
<reference evidence="17" key="1">
    <citation type="submission" date="2022-11" db="UniProtKB">
        <authorList>
            <consortium name="EnsemblMetazoa"/>
        </authorList>
    </citation>
    <scope>IDENTIFICATION</scope>
</reference>